<dbReference type="HOGENOM" id="CLU_063203_1_1_3"/>
<dbReference type="RefSeq" id="WP_015192703.1">
    <property type="nucleotide sequence ID" value="NC_019748.1"/>
</dbReference>
<dbReference type="Proteomes" id="UP000010473">
    <property type="component" value="Chromosome"/>
</dbReference>
<dbReference type="AlphaFoldDB" id="K9XSI5"/>
<dbReference type="InterPro" id="IPR004629">
    <property type="entry name" value="WecG_TagA_CpsF"/>
</dbReference>
<keyword evidence="4" id="KW-1185">Reference proteome</keyword>
<reference evidence="4" key="1">
    <citation type="journal article" date="2013" name="Proc. Natl. Acad. Sci. U.S.A.">
        <title>Improving the coverage of the cyanobacterial phylum using diversity-driven genome sequencing.</title>
        <authorList>
            <person name="Shih P.M."/>
            <person name="Wu D."/>
            <person name="Latifi A."/>
            <person name="Axen S.D."/>
            <person name="Fewer D.P."/>
            <person name="Talla E."/>
            <person name="Calteau A."/>
            <person name="Cai F."/>
            <person name="Tandeau de Marsac N."/>
            <person name="Rippka R."/>
            <person name="Herdman M."/>
            <person name="Sivonen K."/>
            <person name="Coursin T."/>
            <person name="Laurent T."/>
            <person name="Goodwin L."/>
            <person name="Nolan M."/>
            <person name="Davenport K.W."/>
            <person name="Han C.S."/>
            <person name="Rubin E.M."/>
            <person name="Eisen J.A."/>
            <person name="Woyke T."/>
            <person name="Gugger M."/>
            <person name="Kerfeld C.A."/>
        </authorList>
    </citation>
    <scope>NUCLEOTIDE SEQUENCE [LARGE SCALE GENOMIC DNA]</scope>
    <source>
        <strain evidence="4">ATCC 29371 / PCC 7437</strain>
    </source>
</reference>
<sequence length="265" mass="30523">MDLTKTNKTHEFEEIHLFGTKFHKLTVCQLIEYIVKAAKLNQKTIIGNVNIRGMNFAWEKSWYKNFYNQADLVFCDGFGVLLGAKLHGNCVDKKHRMTCPDYIENLAKACESNQVSLFLLAGKPGVTDQAIAKLTKVAPQLRIAGHHGYFAKSGWENEAIIEQINQFKPDVLYIGFGMPLQESWILENIDKINAKVFLPLGACLDFYTETVYRGPQWMTDAGLEWLSRLLTEPRRLWKRYIIGNSLFAYRVFLEYLSQRINRSSN</sequence>
<dbReference type="eggNOG" id="COG1922">
    <property type="taxonomic scope" value="Bacteria"/>
</dbReference>
<dbReference type="EMBL" id="CP003653">
    <property type="protein sequence ID" value="AFZ35031.1"/>
    <property type="molecule type" value="Genomic_DNA"/>
</dbReference>
<name>K9XSI5_STAC7</name>
<organism evidence="3 4">
    <name type="scientific">Stanieria cyanosphaera (strain ATCC 29371 / PCC 7437)</name>
    <dbReference type="NCBI Taxonomy" id="111780"/>
    <lineage>
        <taxon>Bacteria</taxon>
        <taxon>Bacillati</taxon>
        <taxon>Cyanobacteriota</taxon>
        <taxon>Cyanophyceae</taxon>
        <taxon>Pleurocapsales</taxon>
        <taxon>Dermocarpellaceae</taxon>
        <taxon>Stanieria</taxon>
    </lineage>
</organism>
<dbReference type="CDD" id="cd06533">
    <property type="entry name" value="Glyco_transf_WecG_TagA"/>
    <property type="match status" value="1"/>
</dbReference>
<keyword evidence="2 3" id="KW-0808">Transferase</keyword>
<keyword evidence="1" id="KW-0328">Glycosyltransferase</keyword>
<dbReference type="KEGG" id="scs:Sta7437_1464"/>
<dbReference type="OrthoDB" id="9771846at2"/>
<dbReference type="PANTHER" id="PTHR34136">
    <property type="match status" value="1"/>
</dbReference>
<evidence type="ECO:0000256" key="1">
    <source>
        <dbReference type="ARBA" id="ARBA00022676"/>
    </source>
</evidence>
<evidence type="ECO:0000313" key="4">
    <source>
        <dbReference type="Proteomes" id="UP000010473"/>
    </source>
</evidence>
<evidence type="ECO:0000313" key="3">
    <source>
        <dbReference type="EMBL" id="AFZ35031.1"/>
    </source>
</evidence>
<protein>
    <submittedName>
        <fullName evidence="3">Glycosyl transferase, WecB/TagA/CpsF family</fullName>
    </submittedName>
</protein>
<evidence type="ECO:0000256" key="2">
    <source>
        <dbReference type="ARBA" id="ARBA00022679"/>
    </source>
</evidence>
<gene>
    <name evidence="3" type="ordered locus">Sta7437_1464</name>
</gene>
<dbReference type="Pfam" id="PF03808">
    <property type="entry name" value="Glyco_tran_WecG"/>
    <property type="match status" value="1"/>
</dbReference>
<proteinExistence type="predicted"/>
<dbReference type="NCBIfam" id="TIGR00696">
    <property type="entry name" value="wecG_tagA_cpsF"/>
    <property type="match status" value="1"/>
</dbReference>
<accession>K9XSI5</accession>
<dbReference type="PANTHER" id="PTHR34136:SF1">
    <property type="entry name" value="UDP-N-ACETYL-D-MANNOSAMINURONIC ACID TRANSFERASE"/>
    <property type="match status" value="1"/>
</dbReference>
<dbReference type="STRING" id="111780.Sta7437_1464"/>
<dbReference type="GO" id="GO:0016758">
    <property type="term" value="F:hexosyltransferase activity"/>
    <property type="evidence" value="ECO:0007669"/>
    <property type="project" value="TreeGrafter"/>
</dbReference>